<dbReference type="OrthoDB" id="1368803at2759"/>
<gene>
    <name evidence="11" type="ORF">CEUTPL_LOCUS2306</name>
</gene>
<name>A0A9N9MJJ3_9CUCU</name>
<feature type="active site" description="Proton donor/acceptor" evidence="5">
    <location>
        <position position="427"/>
    </location>
</feature>
<evidence type="ECO:0000256" key="2">
    <source>
        <dbReference type="ARBA" id="ARBA00022679"/>
    </source>
</evidence>
<sequence>MESNDQHSDASSDKRKKMSCGLYFDAPKNLKEAIEMSINFGYHFLVTQLTHPSLVEDFDGPDAAHVIGRTDRILKAVEWNRLILGELSTSTDVDSEDIEIQKSSRATLEQELGFASHLGLPAILIYLTKPKNIQLARIINERLVLGLQLAVWVQIPIVHVSRENPMGESEHDTWDWWNDFRTYCDYDKRLRLVLEMPSIKNCPTSEELDRWIGEPVKALFLRTSQFLKNQFGKPVLPKSYQNIIQRFMALDVQYIIYSDTEDSDLGSYSKYINFLGKKLYFCNNMADFIEGCEDYLQNPLQPLTEHLESTVYEVFERDATKYINYENAVLRLLKHWKEPREPVIMVVGAGRGPLVQAVLDVSKTLDLKCKVYAIEKNPYAMNTLVHRNKYEWDSQVTLVKTDMRSWEAPELADVLVSELLGSFGDNELSPECLDGAQKFLNPKTGVSIPSQYTSFIAPIQSTKIFNEIRDNRMPDKTLKQSYETPYVVHLNNFYQLAPPEALFVFDHPNFTDCPDNKRYKSIRFPPISKAAVLTGFAGFFETVLLDEGSEEGSKVMLSTNPETHTPDMVSWFPIVFSLAVPVQLKAGDVVRVSFWREENFEKVWYEWCLESPCRTPIMNVNGRSYSLKKK</sequence>
<feature type="domain" description="PRMT5 TIM barrel" evidence="9">
    <location>
        <begin position="41"/>
        <end position="277"/>
    </location>
</feature>
<dbReference type="PANTHER" id="PTHR10738">
    <property type="entry name" value="PROTEIN ARGININE N-METHYLTRANSFERASE 5"/>
    <property type="match status" value="1"/>
</dbReference>
<dbReference type="Pfam" id="PF05185">
    <property type="entry name" value="PRMT5"/>
    <property type="match status" value="1"/>
</dbReference>
<dbReference type="PROSITE" id="PS51678">
    <property type="entry name" value="SAM_MT_PRMT"/>
    <property type="match status" value="1"/>
</dbReference>
<evidence type="ECO:0000256" key="6">
    <source>
        <dbReference type="PIRSR" id="PIRSR015894-2"/>
    </source>
</evidence>
<dbReference type="InterPro" id="IPR035247">
    <property type="entry name" value="PRMT5_TIM"/>
</dbReference>
<comment type="similarity">
    <text evidence="4">Belongs to the class I-like SAM-binding methyltransferase superfamily.</text>
</comment>
<protein>
    <recommendedName>
        <fullName evidence="4">Protein arginine N-methyltransferase</fullName>
    </recommendedName>
</protein>
<evidence type="ECO:0000256" key="1">
    <source>
        <dbReference type="ARBA" id="ARBA00022603"/>
    </source>
</evidence>
<organism evidence="11 12">
    <name type="scientific">Ceutorhynchus assimilis</name>
    <name type="common">cabbage seed weevil</name>
    <dbReference type="NCBI Taxonomy" id="467358"/>
    <lineage>
        <taxon>Eukaryota</taxon>
        <taxon>Metazoa</taxon>
        <taxon>Ecdysozoa</taxon>
        <taxon>Arthropoda</taxon>
        <taxon>Hexapoda</taxon>
        <taxon>Insecta</taxon>
        <taxon>Pterygota</taxon>
        <taxon>Neoptera</taxon>
        <taxon>Endopterygota</taxon>
        <taxon>Coleoptera</taxon>
        <taxon>Polyphaga</taxon>
        <taxon>Cucujiformia</taxon>
        <taxon>Curculionidae</taxon>
        <taxon>Ceutorhynchinae</taxon>
        <taxon>Ceutorhynchus</taxon>
    </lineage>
</organism>
<keyword evidence="3 4" id="KW-0949">S-adenosyl-L-methionine</keyword>
<dbReference type="Gene3D" id="3.20.20.150">
    <property type="entry name" value="Divalent-metal-dependent TIM barrel enzymes"/>
    <property type="match status" value="1"/>
</dbReference>
<dbReference type="EMBL" id="OU892286">
    <property type="protein sequence ID" value="CAG9761607.1"/>
    <property type="molecule type" value="Genomic_DNA"/>
</dbReference>
<dbReference type="InterPro" id="IPR035248">
    <property type="entry name" value="PRMT5_C"/>
</dbReference>
<evidence type="ECO:0000313" key="12">
    <source>
        <dbReference type="Proteomes" id="UP001152799"/>
    </source>
</evidence>
<dbReference type="GO" id="GO:0005829">
    <property type="term" value="C:cytosol"/>
    <property type="evidence" value="ECO:0007669"/>
    <property type="project" value="TreeGrafter"/>
</dbReference>
<feature type="domain" description="PRMT5 arginine-N-methyltransferase" evidence="8">
    <location>
        <begin position="286"/>
        <end position="448"/>
    </location>
</feature>
<dbReference type="Proteomes" id="UP001152799">
    <property type="component" value="Chromosome 10"/>
</dbReference>
<dbReference type="GO" id="GO:0032259">
    <property type="term" value="P:methylation"/>
    <property type="evidence" value="ECO:0007669"/>
    <property type="project" value="UniProtKB-KW"/>
</dbReference>
<evidence type="ECO:0000259" key="10">
    <source>
        <dbReference type="Pfam" id="PF17286"/>
    </source>
</evidence>
<feature type="binding site" evidence="6">
    <location>
        <begin position="402"/>
        <end position="403"/>
    </location>
    <ligand>
        <name>S-adenosyl-L-methionine</name>
        <dbReference type="ChEBI" id="CHEBI:59789"/>
    </ligand>
</feature>
<reference evidence="11" key="1">
    <citation type="submission" date="2022-01" db="EMBL/GenBank/DDBJ databases">
        <authorList>
            <person name="King R."/>
        </authorList>
    </citation>
    <scope>NUCLEOTIDE SEQUENCE</scope>
</reference>
<accession>A0A9N9MJJ3</accession>
<dbReference type="SUPFAM" id="SSF53335">
    <property type="entry name" value="S-adenosyl-L-methionine-dependent methyltransferases"/>
    <property type="match status" value="1"/>
</dbReference>
<evidence type="ECO:0000256" key="7">
    <source>
        <dbReference type="PIRSR" id="PIRSR015894-3"/>
    </source>
</evidence>
<feature type="domain" description="PRMT5 oligomerisation" evidence="10">
    <location>
        <begin position="451"/>
        <end position="626"/>
    </location>
</feature>
<evidence type="ECO:0000256" key="4">
    <source>
        <dbReference type="PIRNR" id="PIRNR015894"/>
    </source>
</evidence>
<dbReference type="InterPro" id="IPR025799">
    <property type="entry name" value="Arg_MeTrfase"/>
</dbReference>
<feature type="binding site" evidence="6">
    <location>
        <position position="312"/>
    </location>
    <ligand>
        <name>S-adenosyl-L-methionine</name>
        <dbReference type="ChEBI" id="CHEBI:59789"/>
    </ligand>
</feature>
<feature type="active site" description="Proton donor/acceptor" evidence="5">
    <location>
        <position position="418"/>
    </location>
</feature>
<dbReference type="InterPro" id="IPR035075">
    <property type="entry name" value="PRMT5"/>
</dbReference>
<feature type="binding site" evidence="6">
    <location>
        <begin position="321"/>
        <end position="322"/>
    </location>
    <ligand>
        <name>S-adenosyl-L-methionine</name>
        <dbReference type="ChEBI" id="CHEBI:59789"/>
    </ligand>
</feature>
<dbReference type="InterPro" id="IPR029063">
    <property type="entry name" value="SAM-dependent_MTases_sf"/>
</dbReference>
<evidence type="ECO:0000313" key="11">
    <source>
        <dbReference type="EMBL" id="CAG9761607.1"/>
    </source>
</evidence>
<keyword evidence="12" id="KW-1185">Reference proteome</keyword>
<dbReference type="AlphaFoldDB" id="A0A9N9MJJ3"/>
<dbReference type="CDD" id="cd02440">
    <property type="entry name" value="AdoMet_MTases"/>
    <property type="match status" value="1"/>
</dbReference>
<dbReference type="Pfam" id="PF17286">
    <property type="entry name" value="PRMT5_C"/>
    <property type="match status" value="1"/>
</dbReference>
<dbReference type="PIRSF" id="PIRSF015894">
    <property type="entry name" value="Skb1_MeTrfase"/>
    <property type="match status" value="1"/>
</dbReference>
<evidence type="ECO:0000256" key="3">
    <source>
        <dbReference type="ARBA" id="ARBA00022691"/>
    </source>
</evidence>
<dbReference type="GO" id="GO:0006355">
    <property type="term" value="P:regulation of DNA-templated transcription"/>
    <property type="evidence" value="ECO:0007669"/>
    <property type="project" value="TreeGrafter"/>
</dbReference>
<keyword evidence="1 4" id="KW-0489">Methyltransferase</keyword>
<keyword evidence="2 4" id="KW-0808">Transferase</keyword>
<evidence type="ECO:0000259" key="9">
    <source>
        <dbReference type="Pfam" id="PF17285"/>
    </source>
</evidence>
<dbReference type="GO" id="GO:0005634">
    <property type="term" value="C:nucleus"/>
    <property type="evidence" value="ECO:0007669"/>
    <property type="project" value="TreeGrafter"/>
</dbReference>
<dbReference type="Gene3D" id="3.40.50.150">
    <property type="entry name" value="Vaccinia Virus protein VP39"/>
    <property type="match status" value="1"/>
</dbReference>
<dbReference type="Pfam" id="PF17285">
    <property type="entry name" value="PRMT5_TIM"/>
    <property type="match status" value="1"/>
</dbReference>
<evidence type="ECO:0000256" key="5">
    <source>
        <dbReference type="PIRSR" id="PIRSR015894-1"/>
    </source>
</evidence>
<dbReference type="Gene3D" id="2.70.160.11">
    <property type="entry name" value="Hnrnp arginine n-methyltransferase1"/>
    <property type="match status" value="1"/>
</dbReference>
<dbReference type="InterPro" id="IPR007857">
    <property type="entry name" value="Arg_MeTrfase_PRMT5"/>
</dbReference>
<evidence type="ECO:0000259" key="8">
    <source>
        <dbReference type="Pfam" id="PF05185"/>
    </source>
</evidence>
<dbReference type="PANTHER" id="PTHR10738:SF0">
    <property type="entry name" value="PROTEIN ARGININE N-METHYLTRANSFERASE 5"/>
    <property type="match status" value="1"/>
</dbReference>
<feature type="binding site" evidence="6">
    <location>
        <position position="375"/>
    </location>
    <ligand>
        <name>S-adenosyl-L-methionine</name>
        <dbReference type="ChEBI" id="CHEBI:59789"/>
    </ligand>
</feature>
<feature type="site" description="Critical for specifying symmetric addition of methyl groups" evidence="7">
    <location>
        <position position="315"/>
    </location>
</feature>
<proteinExistence type="inferred from homology"/>
<dbReference type="GO" id="GO:0016274">
    <property type="term" value="F:protein-arginine N-methyltransferase activity"/>
    <property type="evidence" value="ECO:0007669"/>
    <property type="project" value="InterPro"/>
</dbReference>